<sequence>MIKVKRIYEKPSEEDGLRILVDRLWPRGIKREDARVDLWLKEIAPSDELRRWFSHRSERWEGFKRKYKEELKGKKELIERIKELESKHGTVTLLFSARDTEHNNAVVLMEVIEEGSW</sequence>
<dbReference type="EMBL" id="RCCJ01000001">
    <property type="protein sequence ID" value="RLJ70876.1"/>
    <property type="molecule type" value="Genomic_DNA"/>
</dbReference>
<gene>
    <name evidence="1" type="ORF">BCF55_1163</name>
</gene>
<protein>
    <submittedName>
        <fullName evidence="1">Uncharacterized protein YeaO (DUF488 family)</fullName>
    </submittedName>
</protein>
<dbReference type="InterPro" id="IPR052552">
    <property type="entry name" value="YeaO-like"/>
</dbReference>
<dbReference type="AlphaFoldDB" id="A0A497XPG5"/>
<dbReference type="Pfam" id="PF22752">
    <property type="entry name" value="DUF488-N3i"/>
    <property type="match status" value="1"/>
</dbReference>
<reference evidence="1 2" key="1">
    <citation type="submission" date="2018-10" db="EMBL/GenBank/DDBJ databases">
        <title>Genomic Encyclopedia of Archaeal and Bacterial Type Strains, Phase II (KMG-II): from individual species to whole genera.</title>
        <authorList>
            <person name="Goeker M."/>
        </authorList>
    </citation>
    <scope>NUCLEOTIDE SEQUENCE [LARGE SCALE GENOMIC DNA]</scope>
    <source>
        <strain evidence="1 2">DSM 16510</strain>
    </source>
</reference>
<comment type="caution">
    <text evidence="1">The sequence shown here is derived from an EMBL/GenBank/DDBJ whole genome shotgun (WGS) entry which is preliminary data.</text>
</comment>
<keyword evidence="2" id="KW-1185">Reference proteome</keyword>
<proteinExistence type="predicted"/>
<accession>A0A497XPG5</accession>
<dbReference type="PANTHER" id="PTHR36849:SF1">
    <property type="entry name" value="CYTOPLASMIC PROTEIN"/>
    <property type="match status" value="1"/>
</dbReference>
<dbReference type="OrthoDB" id="9790745at2"/>
<dbReference type="RefSeq" id="WP_121011298.1">
    <property type="nucleotide sequence ID" value="NZ_RCCJ01000001.1"/>
</dbReference>
<name>A0A497XPG5_9AQUI</name>
<evidence type="ECO:0000313" key="2">
    <source>
        <dbReference type="Proteomes" id="UP000267841"/>
    </source>
</evidence>
<dbReference type="Proteomes" id="UP000267841">
    <property type="component" value="Unassembled WGS sequence"/>
</dbReference>
<evidence type="ECO:0000313" key="1">
    <source>
        <dbReference type="EMBL" id="RLJ70876.1"/>
    </source>
</evidence>
<organism evidence="1 2">
    <name type="scientific">Hydrogenivirga caldilitoris</name>
    <dbReference type="NCBI Taxonomy" id="246264"/>
    <lineage>
        <taxon>Bacteria</taxon>
        <taxon>Pseudomonadati</taxon>
        <taxon>Aquificota</taxon>
        <taxon>Aquificia</taxon>
        <taxon>Aquificales</taxon>
        <taxon>Aquificaceae</taxon>
        <taxon>Hydrogenivirga</taxon>
    </lineage>
</organism>
<dbReference type="PANTHER" id="PTHR36849">
    <property type="entry name" value="CYTOPLASMIC PROTEIN-RELATED"/>
    <property type="match status" value="1"/>
</dbReference>